<name>A0A6J8AEX7_MYTCO</name>
<proteinExistence type="predicted"/>
<organism evidence="3 4">
    <name type="scientific">Mytilus coruscus</name>
    <name type="common">Sea mussel</name>
    <dbReference type="NCBI Taxonomy" id="42192"/>
    <lineage>
        <taxon>Eukaryota</taxon>
        <taxon>Metazoa</taxon>
        <taxon>Spiralia</taxon>
        <taxon>Lophotrochozoa</taxon>
        <taxon>Mollusca</taxon>
        <taxon>Bivalvia</taxon>
        <taxon>Autobranchia</taxon>
        <taxon>Pteriomorphia</taxon>
        <taxon>Mytilida</taxon>
        <taxon>Mytiloidea</taxon>
        <taxon>Mytilidae</taxon>
        <taxon>Mytilinae</taxon>
        <taxon>Mytilus</taxon>
    </lineage>
</organism>
<sequence>MKSRRSKLKLKIKIMEDSNPEISCLQNEVKRPIYSESDFSTKEEQTIFTPTSDGSIKPLKFHKLFLMSSVEYLRLNCMSSEKARSYGENFPDLLKNRSRHLIEHCFPRWEDSANIPNEDIDDVGQGQLLVKSRNGSSLVQFLQTNTGLPHCDCLGWNNSHLICKHFMAVLRNSEQLGWMALPVRYREYSLLNLDLQHFEIIDDVPMLDTVNEHYQIMMFNIVHLQLTFQYHLQQISRNSVQRLPVCVKMMTTDAASGLEDCCITPILSAFLRYSHTSDHGFGGIRLYGILTASESNSCKLDFSTLSFIDYTLTIPLWMVHTLEALGSSRLGACLTTEPQKITLCRAVEHVYGLI</sequence>
<evidence type="ECO:0000313" key="3">
    <source>
        <dbReference type="EMBL" id="CAC5366366.1"/>
    </source>
</evidence>
<keyword evidence="1" id="KW-0479">Metal-binding</keyword>
<evidence type="ECO:0000256" key="1">
    <source>
        <dbReference type="PROSITE-ProRule" id="PRU00325"/>
    </source>
</evidence>
<dbReference type="GO" id="GO:0008270">
    <property type="term" value="F:zinc ion binding"/>
    <property type="evidence" value="ECO:0007669"/>
    <property type="project" value="UniProtKB-KW"/>
</dbReference>
<evidence type="ECO:0000259" key="2">
    <source>
        <dbReference type="PROSITE" id="PS50966"/>
    </source>
</evidence>
<keyword evidence="1" id="KW-0863">Zinc-finger</keyword>
<feature type="domain" description="SWIM-type" evidence="2">
    <location>
        <begin position="142"/>
        <end position="174"/>
    </location>
</feature>
<dbReference type="EMBL" id="CACVKT020001233">
    <property type="protein sequence ID" value="CAC5366366.1"/>
    <property type="molecule type" value="Genomic_DNA"/>
</dbReference>
<keyword evidence="1" id="KW-0862">Zinc</keyword>
<dbReference type="InterPro" id="IPR007527">
    <property type="entry name" value="Znf_SWIM"/>
</dbReference>
<dbReference type="AlphaFoldDB" id="A0A6J8AEX7"/>
<dbReference type="PANTHER" id="PTHR47456:SF5">
    <property type="match status" value="1"/>
</dbReference>
<gene>
    <name evidence="3" type="ORF">MCOR_6700</name>
</gene>
<dbReference type="Proteomes" id="UP000507470">
    <property type="component" value="Unassembled WGS sequence"/>
</dbReference>
<dbReference type="PROSITE" id="PS50966">
    <property type="entry name" value="ZF_SWIM"/>
    <property type="match status" value="1"/>
</dbReference>
<protein>
    <recommendedName>
        <fullName evidence="2">SWIM-type domain-containing protein</fullName>
    </recommendedName>
</protein>
<accession>A0A6J8AEX7</accession>
<dbReference type="PANTHER" id="PTHR47456">
    <property type="entry name" value="PHD-TYPE DOMAIN-CONTAINING PROTEIN"/>
    <property type="match status" value="1"/>
</dbReference>
<evidence type="ECO:0000313" key="4">
    <source>
        <dbReference type="Proteomes" id="UP000507470"/>
    </source>
</evidence>
<keyword evidence="4" id="KW-1185">Reference proteome</keyword>
<reference evidence="3 4" key="1">
    <citation type="submission" date="2020-06" db="EMBL/GenBank/DDBJ databases">
        <authorList>
            <person name="Li R."/>
            <person name="Bekaert M."/>
        </authorList>
    </citation>
    <scope>NUCLEOTIDE SEQUENCE [LARGE SCALE GENOMIC DNA]</scope>
    <source>
        <strain evidence="4">wild</strain>
    </source>
</reference>